<organism evidence="6 7">
    <name type="scientific">Bacillus safensis</name>
    <dbReference type="NCBI Taxonomy" id="561879"/>
    <lineage>
        <taxon>Bacteria</taxon>
        <taxon>Bacillati</taxon>
        <taxon>Bacillota</taxon>
        <taxon>Bacilli</taxon>
        <taxon>Bacillales</taxon>
        <taxon>Bacillaceae</taxon>
        <taxon>Bacillus</taxon>
    </lineage>
</organism>
<dbReference type="Gene3D" id="3.40.50.720">
    <property type="entry name" value="NAD(P)-binding Rossmann-like Domain"/>
    <property type="match status" value="1"/>
</dbReference>
<dbReference type="EC" id="1.1.1.320" evidence="6"/>
<dbReference type="InterPro" id="IPR002347">
    <property type="entry name" value="SDR_fam"/>
</dbReference>
<keyword evidence="5 6" id="KW-0560">Oxidoreductase</keyword>
<comment type="similarity">
    <text evidence="2">Belongs to the short-chain dehydrogenases/reductases (SDR) family.</text>
</comment>
<dbReference type="PANTHER" id="PTHR44085:SF2">
    <property type="entry name" value="SEPIAPTERIN REDUCTASE"/>
    <property type="match status" value="1"/>
</dbReference>
<dbReference type="Proteomes" id="UP000325032">
    <property type="component" value="Chromosome"/>
</dbReference>
<dbReference type="GO" id="GO:0005737">
    <property type="term" value="C:cytoplasm"/>
    <property type="evidence" value="ECO:0007669"/>
    <property type="project" value="UniProtKB-SubCell"/>
</dbReference>
<keyword evidence="7" id="KW-1185">Reference proteome</keyword>
<protein>
    <submittedName>
        <fullName evidence="6">Benzil reductase ((S)-benzoin forming)</fullName>
        <ecNumber evidence="6">1.1.1.320</ecNumber>
    </submittedName>
</protein>
<dbReference type="InterPro" id="IPR051721">
    <property type="entry name" value="Biopterin_syn/organic_redct"/>
</dbReference>
<evidence type="ECO:0000256" key="2">
    <source>
        <dbReference type="ARBA" id="ARBA00006484"/>
    </source>
</evidence>
<dbReference type="GO" id="GO:0006729">
    <property type="term" value="P:tetrahydrobiopterin biosynthetic process"/>
    <property type="evidence" value="ECO:0007669"/>
    <property type="project" value="TreeGrafter"/>
</dbReference>
<reference evidence="6 7" key="1">
    <citation type="journal article" date="2018" name="Plant Biotechnol. Rep.">
        <title>Diversity and antifungal activity of endophytic bacteria associated with Panax ginseng seedlings.</title>
        <authorList>
            <person name="Park J.M."/>
            <person name="Hong C.E."/>
            <person name="Jo S.H."/>
        </authorList>
    </citation>
    <scope>NUCLEOTIDE SEQUENCE [LARGE SCALE GENOMIC DNA]</scope>
    <source>
        <strain evidence="6 7">PgKB20</strain>
    </source>
</reference>
<dbReference type="PRINTS" id="PR00081">
    <property type="entry name" value="GDHRDH"/>
</dbReference>
<dbReference type="Pfam" id="PF00106">
    <property type="entry name" value="adh_short"/>
    <property type="match status" value="1"/>
</dbReference>
<dbReference type="SUPFAM" id="SSF51735">
    <property type="entry name" value="NAD(P)-binding Rossmann-fold domains"/>
    <property type="match status" value="1"/>
</dbReference>
<accession>A0A5C0WI19</accession>
<evidence type="ECO:0000256" key="1">
    <source>
        <dbReference type="ARBA" id="ARBA00004496"/>
    </source>
</evidence>
<dbReference type="EMBL" id="CP043404">
    <property type="protein sequence ID" value="QEK64172.1"/>
    <property type="molecule type" value="Genomic_DNA"/>
</dbReference>
<proteinExistence type="inferred from homology"/>
<sequence>MQIACCHTVSLRKIVISREEIVIRISIVTGGSKGFGLALVNRLLSRGDHVYTAARSASPISHPKLTHTQVDLTDEEAAAKWLQHSLTPQTLADADDILLVNNAGMVTPIKRVGQGGQDTLHQHYKLNLVIPVLLSHVFAKQTQSFNGKKTIVHLSSGAAKNPYKGWSAYCSSKAGLDMFMRTFHGEQQDEAYPINTFSFSPGTIDTDMQGEIRKSSKQDFEQIDRFQQLYETGTLKSPDEVARILLDLLAGDPAGGCVYDAREYGKKQS</sequence>
<dbReference type="PROSITE" id="PS00061">
    <property type="entry name" value="ADH_SHORT"/>
    <property type="match status" value="1"/>
</dbReference>
<name>A0A5C0WI19_BACIA</name>
<evidence type="ECO:0000256" key="3">
    <source>
        <dbReference type="ARBA" id="ARBA00022490"/>
    </source>
</evidence>
<gene>
    <name evidence="6" type="primary">yueD</name>
    <name evidence="6" type="ORF">FX981_02415</name>
</gene>
<dbReference type="NCBIfam" id="NF005381">
    <property type="entry name" value="PRK06924.1"/>
    <property type="match status" value="1"/>
</dbReference>
<keyword evidence="3" id="KW-0963">Cytoplasm</keyword>
<keyword evidence="4" id="KW-0521">NADP</keyword>
<evidence type="ECO:0000256" key="4">
    <source>
        <dbReference type="ARBA" id="ARBA00022857"/>
    </source>
</evidence>
<dbReference type="InterPro" id="IPR036291">
    <property type="entry name" value="NAD(P)-bd_dom_sf"/>
</dbReference>
<dbReference type="AlphaFoldDB" id="A0A5C0WI19"/>
<dbReference type="InterPro" id="IPR020904">
    <property type="entry name" value="Sc_DH/Rdtase_CS"/>
</dbReference>
<evidence type="ECO:0000256" key="5">
    <source>
        <dbReference type="ARBA" id="ARBA00023002"/>
    </source>
</evidence>
<dbReference type="PANTHER" id="PTHR44085">
    <property type="entry name" value="SEPIAPTERIN REDUCTASE"/>
    <property type="match status" value="1"/>
</dbReference>
<dbReference type="GO" id="GO:0004757">
    <property type="term" value="F:sepiapterin reductase (NADP+) activity"/>
    <property type="evidence" value="ECO:0007669"/>
    <property type="project" value="TreeGrafter"/>
</dbReference>
<evidence type="ECO:0000313" key="6">
    <source>
        <dbReference type="EMBL" id="QEK64172.1"/>
    </source>
</evidence>
<comment type="subcellular location">
    <subcellularLocation>
        <location evidence="1">Cytoplasm</location>
    </subcellularLocation>
</comment>
<evidence type="ECO:0000313" key="7">
    <source>
        <dbReference type="Proteomes" id="UP000325032"/>
    </source>
</evidence>